<dbReference type="EMBL" id="CP019698">
    <property type="protein sequence ID" value="AQS59845.1"/>
    <property type="molecule type" value="Genomic_DNA"/>
</dbReference>
<accession>A0A1S6IYJ8</accession>
<dbReference type="AlphaFoldDB" id="A0A1S6IYJ8"/>
<dbReference type="STRING" id="1833852.B0537_12580"/>
<proteinExistence type="predicted"/>
<dbReference type="RefSeq" id="WP_077714888.1">
    <property type="nucleotide sequence ID" value="NZ_CP019698.1"/>
</dbReference>
<evidence type="ECO:0000313" key="2">
    <source>
        <dbReference type="Proteomes" id="UP000189464"/>
    </source>
</evidence>
<organism evidence="1 2">
    <name type="scientific">Desulforamulus ferrireducens</name>
    <dbReference type="NCBI Taxonomy" id="1833852"/>
    <lineage>
        <taxon>Bacteria</taxon>
        <taxon>Bacillati</taxon>
        <taxon>Bacillota</taxon>
        <taxon>Clostridia</taxon>
        <taxon>Eubacteriales</taxon>
        <taxon>Peptococcaceae</taxon>
        <taxon>Desulforamulus</taxon>
    </lineage>
</organism>
<dbReference type="KEGG" id="dfg:B0537_12580"/>
<evidence type="ECO:0000313" key="1">
    <source>
        <dbReference type="EMBL" id="AQS59845.1"/>
    </source>
</evidence>
<sequence length="95" mass="9324">MTISLVDGDTYDATAIQNLIDNATGDAAPSALTVAFTGDITGATGLNETITLDGGVTGAAGAGAGTGFSATFQVGIPGYKGGQPGLTAEFLIWQL</sequence>
<name>A0A1S6IYJ8_9FIRM</name>
<gene>
    <name evidence="1" type="ORF">B0537_12580</name>
</gene>
<dbReference type="Proteomes" id="UP000189464">
    <property type="component" value="Chromosome"/>
</dbReference>
<keyword evidence="2" id="KW-1185">Reference proteome</keyword>
<reference evidence="1 2" key="1">
    <citation type="journal article" date="2016" name="Int. J. Syst. Evol. Microbiol.">
        <title>Desulfotomaculum ferrireducens sp. nov., a moderately thermophilic sulfate-reducing and dissimilatory Fe(III)-reducing bacterium isolated from compost.</title>
        <authorList>
            <person name="Yang G."/>
            <person name="Guo J."/>
            <person name="Zhuang L."/>
            <person name="Yuan Y."/>
            <person name="Zhou S."/>
        </authorList>
    </citation>
    <scope>NUCLEOTIDE SEQUENCE [LARGE SCALE GENOMIC DNA]</scope>
    <source>
        <strain evidence="1 2">GSS09</strain>
    </source>
</reference>
<protein>
    <submittedName>
        <fullName evidence="1">Uncharacterized protein</fullName>
    </submittedName>
</protein>